<evidence type="ECO:0008006" key="3">
    <source>
        <dbReference type="Google" id="ProtNLM"/>
    </source>
</evidence>
<proteinExistence type="predicted"/>
<name>A0A3G6ISV2_9CORY</name>
<dbReference type="KEGG" id="cpso:CPPEL_03020"/>
<evidence type="ECO:0000313" key="2">
    <source>
        <dbReference type="Proteomes" id="UP000271426"/>
    </source>
</evidence>
<dbReference type="AlphaFoldDB" id="A0A3G6ISV2"/>
<sequence>MQTLSEPATYSAVQVARMLNIPRSTIYWKAQTDTAFQKDFGVIRVGDRVRFKKTTVDKHIY</sequence>
<dbReference type="EMBL" id="CP033898">
    <property type="protein sequence ID" value="AZA08735.1"/>
    <property type="molecule type" value="Genomic_DNA"/>
</dbReference>
<dbReference type="OrthoDB" id="9800833at2"/>
<dbReference type="Proteomes" id="UP000271426">
    <property type="component" value="Chromosome"/>
</dbReference>
<protein>
    <recommendedName>
        <fullName evidence="3">Helix-turn-helix domain protein</fullName>
    </recommendedName>
</protein>
<keyword evidence="2" id="KW-1185">Reference proteome</keyword>
<evidence type="ECO:0000313" key="1">
    <source>
        <dbReference type="EMBL" id="AZA08735.1"/>
    </source>
</evidence>
<reference evidence="1 2" key="1">
    <citation type="submission" date="2018-11" db="EMBL/GenBank/DDBJ databases">
        <authorList>
            <person name="Kleinhagauer T."/>
            <person name="Glaeser S.P."/>
            <person name="Spergser J."/>
            <person name="Ruckert C."/>
            <person name="Kaempfer P."/>
            <person name="Busse H.-J."/>
        </authorList>
    </citation>
    <scope>NUCLEOTIDE SEQUENCE [LARGE SCALE GENOMIC DNA]</scope>
    <source>
        <strain evidence="1 2">812CH</strain>
    </source>
</reference>
<gene>
    <name evidence="1" type="ORF">CPPEL_03020</name>
</gene>
<accession>A0A3G6ISV2</accession>
<organism evidence="1 2">
    <name type="scientific">Corynebacterium pseudopelargi</name>
    <dbReference type="NCBI Taxonomy" id="2080757"/>
    <lineage>
        <taxon>Bacteria</taxon>
        <taxon>Bacillati</taxon>
        <taxon>Actinomycetota</taxon>
        <taxon>Actinomycetes</taxon>
        <taxon>Mycobacteriales</taxon>
        <taxon>Corynebacteriaceae</taxon>
        <taxon>Corynebacterium</taxon>
    </lineage>
</organism>
<dbReference type="RefSeq" id="WP_123959739.1">
    <property type="nucleotide sequence ID" value="NZ_CP033898.1"/>
</dbReference>